<proteinExistence type="predicted"/>
<comment type="caution">
    <text evidence="1">The sequence shown here is derived from an EMBL/GenBank/DDBJ whole genome shotgun (WGS) entry which is preliminary data.</text>
</comment>
<keyword evidence="2" id="KW-1185">Reference proteome</keyword>
<accession>A0ABR2QW92</accession>
<gene>
    <name evidence="1" type="ORF">V6N11_042415</name>
</gene>
<sequence length="77" mass="8323">MLYGNANAGWKPPPMALGTVQMASPKAEGFSGIMPATGCLVSQKQLGFVRTLKRSCGVFIKVSFTLETQAKDELFLR</sequence>
<organism evidence="1 2">
    <name type="scientific">Hibiscus sabdariffa</name>
    <name type="common">roselle</name>
    <dbReference type="NCBI Taxonomy" id="183260"/>
    <lineage>
        <taxon>Eukaryota</taxon>
        <taxon>Viridiplantae</taxon>
        <taxon>Streptophyta</taxon>
        <taxon>Embryophyta</taxon>
        <taxon>Tracheophyta</taxon>
        <taxon>Spermatophyta</taxon>
        <taxon>Magnoliopsida</taxon>
        <taxon>eudicotyledons</taxon>
        <taxon>Gunneridae</taxon>
        <taxon>Pentapetalae</taxon>
        <taxon>rosids</taxon>
        <taxon>malvids</taxon>
        <taxon>Malvales</taxon>
        <taxon>Malvaceae</taxon>
        <taxon>Malvoideae</taxon>
        <taxon>Hibiscus</taxon>
    </lineage>
</organism>
<dbReference type="Proteomes" id="UP001396334">
    <property type="component" value="Unassembled WGS sequence"/>
</dbReference>
<evidence type="ECO:0000313" key="2">
    <source>
        <dbReference type="Proteomes" id="UP001396334"/>
    </source>
</evidence>
<name>A0ABR2QW92_9ROSI</name>
<reference evidence="1 2" key="1">
    <citation type="journal article" date="2024" name="G3 (Bethesda)">
        <title>Genome assembly of Hibiscus sabdariffa L. provides insights into metabolisms of medicinal natural products.</title>
        <authorList>
            <person name="Kim T."/>
        </authorList>
    </citation>
    <scope>NUCLEOTIDE SEQUENCE [LARGE SCALE GENOMIC DNA]</scope>
    <source>
        <strain evidence="1">TK-2024</strain>
        <tissue evidence="1">Old leaves</tissue>
    </source>
</reference>
<protein>
    <submittedName>
        <fullName evidence="1">Uncharacterized protein</fullName>
    </submittedName>
</protein>
<dbReference type="EMBL" id="JBBPBN010000030">
    <property type="protein sequence ID" value="KAK9004965.1"/>
    <property type="molecule type" value="Genomic_DNA"/>
</dbReference>
<evidence type="ECO:0000313" key="1">
    <source>
        <dbReference type="EMBL" id="KAK9004965.1"/>
    </source>
</evidence>